<feature type="compositionally biased region" description="Low complexity" evidence="1">
    <location>
        <begin position="235"/>
        <end position="255"/>
    </location>
</feature>
<keyword evidence="4" id="KW-1185">Reference proteome</keyword>
<dbReference type="Pfam" id="PF07647">
    <property type="entry name" value="SAM_2"/>
    <property type="match status" value="1"/>
</dbReference>
<dbReference type="Gene3D" id="1.10.150.50">
    <property type="entry name" value="Transcription Factor, Ets-1"/>
    <property type="match status" value="1"/>
</dbReference>
<evidence type="ECO:0000256" key="1">
    <source>
        <dbReference type="SAM" id="MobiDB-lite"/>
    </source>
</evidence>
<feature type="region of interest" description="Disordered" evidence="1">
    <location>
        <begin position="219"/>
        <end position="280"/>
    </location>
</feature>
<dbReference type="EMBL" id="GG745376">
    <property type="protein sequence ID" value="KNE72016.1"/>
    <property type="molecule type" value="Genomic_DNA"/>
</dbReference>
<name>A0A0L0TBC9_ALLM3</name>
<dbReference type="Gene3D" id="3.10.20.90">
    <property type="entry name" value="Phosphatidylinositol 3-kinase Catalytic Subunit, Chain A, domain 1"/>
    <property type="match status" value="1"/>
</dbReference>
<reference evidence="3 4" key="1">
    <citation type="submission" date="2009-11" db="EMBL/GenBank/DDBJ databases">
        <title>Annotation of Allomyces macrogynus ATCC 38327.</title>
        <authorList>
            <consortium name="The Broad Institute Genome Sequencing Platform"/>
            <person name="Russ C."/>
            <person name="Cuomo C."/>
            <person name="Burger G."/>
            <person name="Gray M.W."/>
            <person name="Holland P.W.H."/>
            <person name="King N."/>
            <person name="Lang F.B.F."/>
            <person name="Roger A.J."/>
            <person name="Ruiz-Trillo I."/>
            <person name="Young S.K."/>
            <person name="Zeng Q."/>
            <person name="Gargeya S."/>
            <person name="Fitzgerald M."/>
            <person name="Haas B."/>
            <person name="Abouelleil A."/>
            <person name="Alvarado L."/>
            <person name="Arachchi H.M."/>
            <person name="Berlin A."/>
            <person name="Chapman S.B."/>
            <person name="Gearin G."/>
            <person name="Goldberg J."/>
            <person name="Griggs A."/>
            <person name="Gujja S."/>
            <person name="Hansen M."/>
            <person name="Heiman D."/>
            <person name="Howarth C."/>
            <person name="Larimer J."/>
            <person name="Lui A."/>
            <person name="MacDonald P.J.P."/>
            <person name="McCowen C."/>
            <person name="Montmayeur A."/>
            <person name="Murphy C."/>
            <person name="Neiman D."/>
            <person name="Pearson M."/>
            <person name="Priest M."/>
            <person name="Roberts A."/>
            <person name="Saif S."/>
            <person name="Shea T."/>
            <person name="Sisk P."/>
            <person name="Stolte C."/>
            <person name="Sykes S."/>
            <person name="Wortman J."/>
            <person name="Nusbaum C."/>
            <person name="Birren B."/>
        </authorList>
    </citation>
    <scope>NUCLEOTIDE SEQUENCE [LARGE SCALE GENOMIC DNA]</scope>
    <source>
        <strain evidence="3 4">ATCC 38327</strain>
    </source>
</reference>
<dbReference type="Proteomes" id="UP000054350">
    <property type="component" value="Unassembled WGS sequence"/>
</dbReference>
<dbReference type="SUPFAM" id="SSF54236">
    <property type="entry name" value="Ubiquitin-like"/>
    <property type="match status" value="1"/>
</dbReference>
<feature type="domain" description="SAM" evidence="2">
    <location>
        <begin position="45"/>
        <end position="108"/>
    </location>
</feature>
<dbReference type="OrthoDB" id="8883818at2759"/>
<dbReference type="SMART" id="SM00454">
    <property type="entry name" value="SAM"/>
    <property type="match status" value="1"/>
</dbReference>
<dbReference type="PROSITE" id="PS50105">
    <property type="entry name" value="SAM_DOMAIN"/>
    <property type="match status" value="1"/>
</dbReference>
<evidence type="ECO:0000259" key="2">
    <source>
        <dbReference type="PROSITE" id="PS50105"/>
    </source>
</evidence>
<proteinExistence type="predicted"/>
<dbReference type="AlphaFoldDB" id="A0A0L0TBC9"/>
<accession>A0A0L0TBC9</accession>
<dbReference type="GO" id="GO:0007165">
    <property type="term" value="P:signal transduction"/>
    <property type="evidence" value="ECO:0007669"/>
    <property type="project" value="InterPro"/>
</dbReference>
<dbReference type="VEuPathDB" id="FungiDB:AMAG_15957"/>
<reference evidence="4" key="2">
    <citation type="submission" date="2009-11" db="EMBL/GenBank/DDBJ databases">
        <title>The Genome Sequence of Allomyces macrogynus strain ATCC 38327.</title>
        <authorList>
            <consortium name="The Broad Institute Genome Sequencing Platform"/>
            <person name="Russ C."/>
            <person name="Cuomo C."/>
            <person name="Shea T."/>
            <person name="Young S.K."/>
            <person name="Zeng Q."/>
            <person name="Koehrsen M."/>
            <person name="Haas B."/>
            <person name="Borodovsky M."/>
            <person name="Guigo R."/>
            <person name="Alvarado L."/>
            <person name="Berlin A."/>
            <person name="Borenstein D."/>
            <person name="Chen Z."/>
            <person name="Engels R."/>
            <person name="Freedman E."/>
            <person name="Gellesch M."/>
            <person name="Goldberg J."/>
            <person name="Griggs A."/>
            <person name="Gujja S."/>
            <person name="Heiman D."/>
            <person name="Hepburn T."/>
            <person name="Howarth C."/>
            <person name="Jen D."/>
            <person name="Larson L."/>
            <person name="Lewis B."/>
            <person name="Mehta T."/>
            <person name="Park D."/>
            <person name="Pearson M."/>
            <person name="Roberts A."/>
            <person name="Saif S."/>
            <person name="Shenoy N."/>
            <person name="Sisk P."/>
            <person name="Stolte C."/>
            <person name="Sykes S."/>
            <person name="Walk T."/>
            <person name="White J."/>
            <person name="Yandava C."/>
            <person name="Burger G."/>
            <person name="Gray M.W."/>
            <person name="Holland P.W.H."/>
            <person name="King N."/>
            <person name="Lang F.B.F."/>
            <person name="Roger A.J."/>
            <person name="Ruiz-Trillo I."/>
            <person name="Lander E."/>
            <person name="Nusbaum C."/>
        </authorList>
    </citation>
    <scope>NUCLEOTIDE SEQUENCE [LARGE SCALE GENOMIC DNA]</scope>
    <source>
        <strain evidence="4">ATCC 38327</strain>
    </source>
</reference>
<dbReference type="InterPro" id="IPR001660">
    <property type="entry name" value="SAM"/>
</dbReference>
<dbReference type="CDD" id="cd01786">
    <property type="entry name" value="RA_STE50"/>
    <property type="match status" value="1"/>
</dbReference>
<feature type="compositionally biased region" description="Basic and acidic residues" evidence="1">
    <location>
        <begin position="471"/>
        <end position="481"/>
    </location>
</feature>
<dbReference type="InterPro" id="IPR029071">
    <property type="entry name" value="Ubiquitin-like_domsf"/>
</dbReference>
<protein>
    <recommendedName>
        <fullName evidence="2">SAM domain-containing protein</fullName>
    </recommendedName>
</protein>
<gene>
    <name evidence="3" type="ORF">AMAG_15957</name>
</gene>
<dbReference type="STRING" id="578462.A0A0L0TBC9"/>
<sequence>MTMALPSNMFMVPGLAAVPPESPSPNTATTAVPPSIVAADSVLMWDVPAVATWLVNTGYAAYEMTFIENGISGDVLVRLDDALLRDLGFDKVGPRIALLKAIYTLKRAHGVPFEPGDYIPQTVLMLSEMTDAAVISENGRVQPSLPAPEGKSKKSLFSLFESHSHDTDPQKLAAAFRQQTDSVTRLTADVAKLHAELAQLKDDLAPVMVMSREYQSILDRERRRAGGSSTGGGNAPSITSVPSIAPSTPTATPTPARKKSPVVSMRSPPPTSQDGDVPEYGTIKVFGDRLHHRAESEGYKSFKVHRDDACATFVPVALKKYKLAGDASQYAMFVAWPLVPGGERCLAYDECPWRVYLEYISQPGATTSVQVAAAPMPVGITNEPYFILRHIKPQSGSPLARDDGSGSVVGGEPDSTPPPPRTPGSPPSTPHRRRSQYGAAAALMSPTMRAATGLMSPPPPPTTSPAGMAPEESRHEYAVYY</sequence>
<evidence type="ECO:0000313" key="3">
    <source>
        <dbReference type="EMBL" id="KNE72016.1"/>
    </source>
</evidence>
<evidence type="ECO:0000313" key="4">
    <source>
        <dbReference type="Proteomes" id="UP000054350"/>
    </source>
</evidence>
<feature type="compositionally biased region" description="Pro residues" evidence="1">
    <location>
        <begin position="415"/>
        <end position="429"/>
    </location>
</feature>
<feature type="region of interest" description="Disordered" evidence="1">
    <location>
        <begin position="395"/>
        <end position="481"/>
    </location>
</feature>
<dbReference type="SUPFAM" id="SSF47769">
    <property type="entry name" value="SAM/Pointed domain"/>
    <property type="match status" value="1"/>
</dbReference>
<dbReference type="InterPro" id="IPR013761">
    <property type="entry name" value="SAM/pointed_sf"/>
</dbReference>
<dbReference type="eggNOG" id="ENOG502QQYX">
    <property type="taxonomic scope" value="Eukaryota"/>
</dbReference>
<organism evidence="3 4">
    <name type="scientific">Allomyces macrogynus (strain ATCC 38327)</name>
    <name type="common">Allomyces javanicus var. macrogynus</name>
    <dbReference type="NCBI Taxonomy" id="578462"/>
    <lineage>
        <taxon>Eukaryota</taxon>
        <taxon>Fungi</taxon>
        <taxon>Fungi incertae sedis</taxon>
        <taxon>Blastocladiomycota</taxon>
        <taxon>Blastocladiomycetes</taxon>
        <taxon>Blastocladiales</taxon>
        <taxon>Blastocladiaceae</taxon>
        <taxon>Allomyces</taxon>
    </lineage>
</organism>